<organism evidence="2 3">
    <name type="scientific">Paludibacterium paludis</name>
    <dbReference type="NCBI Taxonomy" id="1225769"/>
    <lineage>
        <taxon>Bacteria</taxon>
        <taxon>Pseudomonadati</taxon>
        <taxon>Pseudomonadota</taxon>
        <taxon>Betaproteobacteria</taxon>
        <taxon>Neisseriales</taxon>
        <taxon>Chromobacteriaceae</taxon>
        <taxon>Paludibacterium</taxon>
    </lineage>
</organism>
<dbReference type="PROSITE" id="PS50088">
    <property type="entry name" value="ANK_REPEAT"/>
    <property type="match status" value="2"/>
</dbReference>
<dbReference type="InterPro" id="IPR036770">
    <property type="entry name" value="Ankyrin_rpt-contain_sf"/>
</dbReference>
<reference evidence="2" key="1">
    <citation type="journal article" date="2014" name="Int. J. Syst. Evol. Microbiol.">
        <title>Complete genome sequence of Corynebacterium casei LMG S-19264T (=DSM 44701T), isolated from a smear-ripened cheese.</title>
        <authorList>
            <consortium name="US DOE Joint Genome Institute (JGI-PGF)"/>
            <person name="Walter F."/>
            <person name="Albersmeier A."/>
            <person name="Kalinowski J."/>
            <person name="Ruckert C."/>
        </authorList>
    </citation>
    <scope>NUCLEOTIDE SEQUENCE</scope>
    <source>
        <strain evidence="2">KCTC 32182</strain>
    </source>
</reference>
<gene>
    <name evidence="2" type="ORF">GCM10011289_17480</name>
</gene>
<evidence type="ECO:0000256" key="1">
    <source>
        <dbReference type="PROSITE-ProRule" id="PRU00023"/>
    </source>
</evidence>
<dbReference type="InterPro" id="IPR052391">
    <property type="entry name" value="E3_Ligase-Neurotoxin"/>
</dbReference>
<keyword evidence="1" id="KW-0040">ANK repeat</keyword>
<dbReference type="InterPro" id="IPR002110">
    <property type="entry name" value="Ankyrin_rpt"/>
</dbReference>
<evidence type="ECO:0000313" key="2">
    <source>
        <dbReference type="EMBL" id="GGY14649.1"/>
    </source>
</evidence>
<reference evidence="2" key="2">
    <citation type="submission" date="2020-09" db="EMBL/GenBank/DDBJ databases">
        <authorList>
            <person name="Sun Q."/>
            <person name="Kim S."/>
        </authorList>
    </citation>
    <scope>NUCLEOTIDE SEQUENCE</scope>
    <source>
        <strain evidence="2">KCTC 32182</strain>
    </source>
</reference>
<dbReference type="Pfam" id="PF13637">
    <property type="entry name" value="Ank_4"/>
    <property type="match status" value="1"/>
</dbReference>
<feature type="repeat" description="ANK" evidence="1">
    <location>
        <begin position="131"/>
        <end position="163"/>
    </location>
</feature>
<dbReference type="PANTHER" id="PTHR24133:SF40">
    <property type="entry name" value="ANKYRIN REPEAT DOMAIN 44"/>
    <property type="match status" value="1"/>
</dbReference>
<dbReference type="PANTHER" id="PTHR24133">
    <property type="entry name" value="ANKYRIN DOMAIN-CONTAINING"/>
    <property type="match status" value="1"/>
</dbReference>
<evidence type="ECO:0000313" key="3">
    <source>
        <dbReference type="Proteomes" id="UP000645257"/>
    </source>
</evidence>
<dbReference type="PROSITE" id="PS50297">
    <property type="entry name" value="ANK_REP_REGION"/>
    <property type="match status" value="2"/>
</dbReference>
<proteinExistence type="predicted"/>
<keyword evidence="3" id="KW-1185">Reference proteome</keyword>
<dbReference type="Proteomes" id="UP000645257">
    <property type="component" value="Unassembled WGS sequence"/>
</dbReference>
<name>A0A918P1V5_9NEIS</name>
<protein>
    <recommendedName>
        <fullName evidence="4">Ankyrin repeat protein</fullName>
    </recommendedName>
</protein>
<comment type="caution">
    <text evidence="2">The sequence shown here is derived from an EMBL/GenBank/DDBJ whole genome shotgun (WGS) entry which is preliminary data.</text>
</comment>
<sequence length="970" mass="106291">MAEPKGSVPPTAAECDCADPYRTYTREPTEEVKALFRAAEEGDEARFTELIAGVPDIAEYAVKGRPLLDVLLSLSPGLLPAKEHWTAWWNWPESRKRNIEAAHKAMLPARTRMLALALRHGASARDVAYYARRPPLHSALVWGTPEMVGLLLAHGADANQIGENGQTALELLLDPEFSRHAGFRPAFVSAVDRSAMIGMLIKAGARRPFSSLDDKGTSGRPAADALLWPALAAMTRGETPMEQLSALGTRPAVEDGKDKTLAMAARTGNLGGLRWLKPRMPRMTTLARWHSGGWKTEPFDLWMKAASWAVYPHTRFGAPGASRDEILNALIVRDMPWLQVNELSSREWDTMEPDALSFPSAGTTLLHHLVHAGAGTWVERVVSLGAPVDGAPGNSQTPLAQAVRDDNLPMVRRLLALGANPLGGNLKKSPLFEIVAPEPNWREETAEEKARKGKIRREMLEQMVARLTPEQKTSLAQPENSPFKELLGGYRDPDGSLVRALLTAGLPLPPLDSSVINSALHSSDPELITLLLDHGLRVKEQEKTDYPVLIAARGRPDLMARLMDAGANPNAPDKNGWSAVAWVVRRGDVAGLDLLLSRGGRLESAVAGRRMDALHELAVRSGSEAMLARLKLQSADLSSLCFAEKWGLVSIVLDSSESYWSRLWRQGFGKASGAACPSASSSERLLDAVLSDAEGYEAGWSGERLSRRLAQMIKRAPIPPSRGRAMMASAVAAGRLDVVHALRRAGFALPPPERKTSIVAPLTTAQRRAMGKLAGNYYLRGMREVGSQIRLNPDGRFAFMLSYGSYDRNARGQWRLKGDDIEFHTPAVAEAPDWRPFRRIEGSGESAPVPAGRFRVRVQYQERPIDGVTVTALGCAAPQRDTGRTSDGLWDGLVDGPLCQIVLRHASLQGGKPYVYEVPPAERPANPRDFVFEVVPGKQDAEQSFNVRMKREDGALIWLNETQRFHYVRE</sequence>
<dbReference type="SUPFAM" id="SSF48403">
    <property type="entry name" value="Ankyrin repeat"/>
    <property type="match status" value="1"/>
</dbReference>
<evidence type="ECO:0008006" key="4">
    <source>
        <dbReference type="Google" id="ProtNLM"/>
    </source>
</evidence>
<dbReference type="Gene3D" id="1.25.40.20">
    <property type="entry name" value="Ankyrin repeat-containing domain"/>
    <property type="match status" value="3"/>
</dbReference>
<dbReference type="SMART" id="SM00248">
    <property type="entry name" value="ANK"/>
    <property type="match status" value="6"/>
</dbReference>
<accession>A0A918P1V5</accession>
<dbReference type="AlphaFoldDB" id="A0A918P1V5"/>
<feature type="repeat" description="ANK" evidence="1">
    <location>
        <begin position="394"/>
        <end position="420"/>
    </location>
</feature>
<dbReference type="EMBL" id="BMYX01000008">
    <property type="protein sequence ID" value="GGY14649.1"/>
    <property type="molecule type" value="Genomic_DNA"/>
</dbReference>